<feature type="region of interest" description="Disordered" evidence="1">
    <location>
        <begin position="1"/>
        <end position="23"/>
    </location>
</feature>
<gene>
    <name evidence="2" type="ORF">JCGZ_17593</name>
</gene>
<evidence type="ECO:0000313" key="3">
    <source>
        <dbReference type="Proteomes" id="UP000027138"/>
    </source>
</evidence>
<dbReference type="OrthoDB" id="1938423at2759"/>
<keyword evidence="3" id="KW-1185">Reference proteome</keyword>
<evidence type="ECO:0000256" key="1">
    <source>
        <dbReference type="SAM" id="MobiDB-lite"/>
    </source>
</evidence>
<protein>
    <submittedName>
        <fullName evidence="2">Uncharacterized protein</fullName>
    </submittedName>
</protein>
<dbReference type="EMBL" id="KK914893">
    <property type="protein sequence ID" value="KDP26435.1"/>
    <property type="molecule type" value="Genomic_DNA"/>
</dbReference>
<dbReference type="AlphaFoldDB" id="A0A067K2D8"/>
<proteinExistence type="predicted"/>
<evidence type="ECO:0000313" key="2">
    <source>
        <dbReference type="EMBL" id="KDP26435.1"/>
    </source>
</evidence>
<name>A0A067K2D8_JATCU</name>
<dbReference type="Proteomes" id="UP000027138">
    <property type="component" value="Unassembled WGS sequence"/>
</dbReference>
<accession>A0A067K2D8</accession>
<sequence>MKRKSSQINIEDRSPIRSSFARADDPKTSEFAFFKKLKEDAAHNSLPHSLSQNKNQSVKFKSTDCSRERASVIENKHNDFKSSSLPKNVTPDNFASFLSPLGNSSKKSGVDIKKSSTTWIDIHSAQEKVKEYGNRCSNADVFTRKRQKLRQLVANTSFPEVDKLCSKGYDIVSALLSKLFPESNEDQSFGLLETRKLDIDAKSRSFTSPESDMDFKKSDWMPKRNFLELECGASFDVEFSSCWSEIPRALPNPNSPGCYFQTTYSDNRIMEVDHEIGERTAPILCTKVDSAFDFHINRHRSLTMGHLKEFDEFHYPIKTVHRKPQALLLGGELDNAINKELSLCPVLSGSYGNDLQLNLDNHVISGGLTASSLQFAPSTSNNSDNFEECFLQVKDDNIVKVINNFLLPLSHAANHLNSSDYYRYDTTFKDSRVLLSPQNHLWFIRKELNEDHYCLNKEALFSPGLDFYLEPKCVLPVRDSLKDDYSYACPALEFHRNEGLSSYYLLGDENANCLDGLSNKKIMNDETVNFNDWSTFYFEKKVCSLLLDKSNRYESEGDI</sequence>
<organism evidence="2 3">
    <name type="scientific">Jatropha curcas</name>
    <name type="common">Barbados nut</name>
    <dbReference type="NCBI Taxonomy" id="180498"/>
    <lineage>
        <taxon>Eukaryota</taxon>
        <taxon>Viridiplantae</taxon>
        <taxon>Streptophyta</taxon>
        <taxon>Embryophyta</taxon>
        <taxon>Tracheophyta</taxon>
        <taxon>Spermatophyta</taxon>
        <taxon>Magnoliopsida</taxon>
        <taxon>eudicotyledons</taxon>
        <taxon>Gunneridae</taxon>
        <taxon>Pentapetalae</taxon>
        <taxon>rosids</taxon>
        <taxon>fabids</taxon>
        <taxon>Malpighiales</taxon>
        <taxon>Euphorbiaceae</taxon>
        <taxon>Crotonoideae</taxon>
        <taxon>Jatropheae</taxon>
        <taxon>Jatropha</taxon>
    </lineage>
</organism>
<reference evidence="2 3" key="1">
    <citation type="journal article" date="2014" name="PLoS ONE">
        <title>Global Analysis of Gene Expression Profiles in Physic Nut (Jatropha curcas L.) Seedlings Exposed to Salt Stress.</title>
        <authorList>
            <person name="Zhang L."/>
            <person name="Zhang C."/>
            <person name="Wu P."/>
            <person name="Chen Y."/>
            <person name="Li M."/>
            <person name="Jiang H."/>
            <person name="Wu G."/>
        </authorList>
    </citation>
    <scope>NUCLEOTIDE SEQUENCE [LARGE SCALE GENOMIC DNA]</scope>
    <source>
        <strain evidence="3">cv. GZQX0401</strain>
        <tissue evidence="2">Young leaves</tissue>
    </source>
</reference>